<reference evidence="2" key="1">
    <citation type="submission" date="2022-10" db="EMBL/GenBank/DDBJ databases">
        <authorList>
            <person name="Chen Y."/>
            <person name="Dougan E. K."/>
            <person name="Chan C."/>
            <person name="Rhodes N."/>
            <person name="Thang M."/>
        </authorList>
    </citation>
    <scope>NUCLEOTIDE SEQUENCE</scope>
</reference>
<dbReference type="Proteomes" id="UP001152797">
    <property type="component" value="Unassembled WGS sequence"/>
</dbReference>
<dbReference type="EMBL" id="CAMXCT030003068">
    <property type="protein sequence ID" value="CAL4789534.1"/>
    <property type="molecule type" value="Genomic_DNA"/>
</dbReference>
<keyword evidence="4" id="KW-1185">Reference proteome</keyword>
<dbReference type="EMBL" id="CAMXCT010003068">
    <property type="protein sequence ID" value="CAI4002222.1"/>
    <property type="molecule type" value="Genomic_DNA"/>
</dbReference>
<feature type="compositionally biased region" description="Basic and acidic residues" evidence="1">
    <location>
        <begin position="406"/>
        <end position="432"/>
    </location>
</feature>
<feature type="region of interest" description="Disordered" evidence="1">
    <location>
        <begin position="1166"/>
        <end position="1195"/>
    </location>
</feature>
<feature type="region of interest" description="Disordered" evidence="1">
    <location>
        <begin position="1"/>
        <end position="69"/>
    </location>
</feature>
<protein>
    <submittedName>
        <fullName evidence="2">Uncharacterized protein</fullName>
    </submittedName>
</protein>
<accession>A0A9P1D438</accession>
<feature type="compositionally biased region" description="Acidic residues" evidence="1">
    <location>
        <begin position="1"/>
        <end position="12"/>
    </location>
</feature>
<feature type="compositionally biased region" description="Acidic residues" evidence="1">
    <location>
        <begin position="56"/>
        <end position="66"/>
    </location>
</feature>
<name>A0A9P1D438_9DINO</name>
<gene>
    <name evidence="2" type="ORF">C1SCF055_LOCUS28191</name>
</gene>
<proteinExistence type="predicted"/>
<organism evidence="2">
    <name type="scientific">Cladocopium goreaui</name>
    <dbReference type="NCBI Taxonomy" id="2562237"/>
    <lineage>
        <taxon>Eukaryota</taxon>
        <taxon>Sar</taxon>
        <taxon>Alveolata</taxon>
        <taxon>Dinophyceae</taxon>
        <taxon>Suessiales</taxon>
        <taxon>Symbiodiniaceae</taxon>
        <taxon>Cladocopium</taxon>
    </lineage>
</organism>
<evidence type="ECO:0000313" key="3">
    <source>
        <dbReference type="EMBL" id="CAL1155597.1"/>
    </source>
</evidence>
<dbReference type="OrthoDB" id="412998at2759"/>
<evidence type="ECO:0000313" key="2">
    <source>
        <dbReference type="EMBL" id="CAI4002222.1"/>
    </source>
</evidence>
<evidence type="ECO:0000256" key="1">
    <source>
        <dbReference type="SAM" id="MobiDB-lite"/>
    </source>
</evidence>
<reference evidence="3" key="2">
    <citation type="submission" date="2024-04" db="EMBL/GenBank/DDBJ databases">
        <authorList>
            <person name="Chen Y."/>
            <person name="Shah S."/>
            <person name="Dougan E. K."/>
            <person name="Thang M."/>
            <person name="Chan C."/>
        </authorList>
    </citation>
    <scope>NUCLEOTIDE SEQUENCE [LARGE SCALE GENOMIC DNA]</scope>
</reference>
<sequence length="1413" mass="158722">MGLFQEEPDEPDGPALFQAENDRVDWFPLQDEGDEPDDRFLPSQPSQPSSTPQPFQDEDDEADCDSDSSGCLADGEVDVNKDKYQELVQLNFATLTKFLESQLSQISDRLTKLLRGACKCSEGNCFQQFGLDETKNFLDAFEARSKLEQDTILFLAWSDAGLVRVGPAKRWGPGAKGSHPEDASSCDDVACVSEVEGETDGELVQYLQSNTSFLLAMSSTGGLTDLSKMTRKYLPPGTLYELYQYYISWCSTHNILEKASYQDRTLSMDIRLGALKLYRQHLVAQYADRCAYWALKDISSDVMAQTITITTDGADQAKYQIPRDPDLRAAYRLSRSSSMVDTDSVVSILKDELQKPSMRAFVNGKVIVDVLRVYRMMQQRDLAPSLTQTWKDLATVFENLHGVKKEEGDVKQEEKPERKLQISPEKSDDSLAKKRKTEWQAAVKKLPGDTTFVQEVLSYLSMFTEPASAGTVGLSAHPVDLVMQSFQRAEDVPRLLEKCQGFLEEAMKIHGKKMEISNIPDITSMLLGADDEQHMVDLVLPLLAAVSDVFNLPATISSNRDPEKVSFENMQLSTQGSERQKKDILKCSLRFEQLLIERKAISRDQNDSEILAELIAKYNSFKANAAIKKWQISPDAHQAIHGIIVGMTSESRALIRSHLDYNKWEESGYNESILRLKRHQLNETAKGCQPFWQQLLTVTPEVQKLHFLKYNHWWSVNSKRMKRSMRSRLRWNDEQWNRSVDQCALAIYVIQEAKKDKRVTEDMINNMQRAFVNGDYTQDFDALLIAKPARFAVEMTAMYQDYVSKPLMQTSSKTDLEDCATIDEAEEQLKTAEYGMVTASLSNDFREAVSFNLRKHKVESSKHVQQVLHLRDQINAGLGLADRFMEKRMLMLCGEKGLQDSLTGFTRRVLAEAGQRFPDVQMDQIHHTGFLDTTKFGRLSMPEIDAMACWAQKVLNLNPDRSMIVMTCPTLAGDGVLFGLRGEARRIEDKFQSMNMELKNISVCFDCSNLHGNRVFPSMLPAWMVVLASTLGCRQGTLFKAPRNAEVQLADSNVFCRNDWWLLNCDYVTPESTTFFSHEHGRSLTVVLDLMTEFQQDAFLACFSETVSPQIFQYATTQVKDKLLEADLSDQVAPRAPVLKLCKMASNGHLEIPRDVRDKWLADPVQAPQPSAADADRDLATETSVTTGGQEQNAGGQAQFLEPPALSEDNFKQKYPSAEAMTVVTLNMGNGQNITCTLVDNKVFLSTGNKVTVFGAGTTNAKPLFMYAGGTWISEDAKVVLEEQTSQGLVDTGPMSLFQLVLSFEKRGHLDLKITGHAIDRPANVRRGEAPDCVTVTHQSHAVFKPNAVQARNVKGTNVAGLIGNKCLASSQYLTMVWRMRHYAREKVVGPAKPLWFAKGSIVLEPKTFYQVA</sequence>
<evidence type="ECO:0000313" key="4">
    <source>
        <dbReference type="Proteomes" id="UP001152797"/>
    </source>
</evidence>
<feature type="region of interest" description="Disordered" evidence="1">
    <location>
        <begin position="406"/>
        <end position="433"/>
    </location>
</feature>
<dbReference type="EMBL" id="CAMXCT020003068">
    <property type="protein sequence ID" value="CAL1155597.1"/>
    <property type="molecule type" value="Genomic_DNA"/>
</dbReference>
<comment type="caution">
    <text evidence="2">The sequence shown here is derived from an EMBL/GenBank/DDBJ whole genome shotgun (WGS) entry which is preliminary data.</text>
</comment>
<feature type="compositionally biased region" description="Low complexity" evidence="1">
    <location>
        <begin position="42"/>
        <end position="55"/>
    </location>
</feature>